<evidence type="ECO:0000256" key="8">
    <source>
        <dbReference type="ARBA" id="ARBA00022825"/>
    </source>
</evidence>
<keyword evidence="5 13" id="KW-0812">Transmembrane</keyword>
<gene>
    <name evidence="15" type="primary">mycP3_1</name>
    <name evidence="15" type="ordered locus">MMAR_5459</name>
</gene>
<dbReference type="Gene3D" id="3.40.50.200">
    <property type="entry name" value="Peptidase S8/S53 domain"/>
    <property type="match status" value="1"/>
</dbReference>
<evidence type="ECO:0000256" key="11">
    <source>
        <dbReference type="PROSITE-ProRule" id="PRU01240"/>
    </source>
</evidence>
<feature type="domain" description="Peptidase S8/S53" evidence="14">
    <location>
        <begin position="103"/>
        <end position="401"/>
    </location>
</feature>
<evidence type="ECO:0000256" key="13">
    <source>
        <dbReference type="SAM" id="Phobius"/>
    </source>
</evidence>
<dbReference type="PANTHER" id="PTHR42884">
    <property type="entry name" value="PROPROTEIN CONVERTASE SUBTILISIN/KEXIN-RELATED"/>
    <property type="match status" value="1"/>
</dbReference>
<reference evidence="15 16" key="1">
    <citation type="journal article" date="2008" name="Genome Res.">
        <title>Insights from the complete genome sequence of Mycobacterium marinum on the evolution of Mycobacterium tuberculosis.</title>
        <authorList>
            <person name="Stinear T.P."/>
            <person name="Seemann T."/>
            <person name="Harrison P.F."/>
            <person name="Jenkin G.A."/>
            <person name="Davies J.K."/>
            <person name="Johnson P.D."/>
            <person name="Abdellah Z."/>
            <person name="Arrowsmith C."/>
            <person name="Chillingworth T."/>
            <person name="Churcher C."/>
            <person name="Clarke K."/>
            <person name="Cronin A."/>
            <person name="Davis P."/>
            <person name="Goodhead I."/>
            <person name="Holroyd N."/>
            <person name="Jagels K."/>
            <person name="Lord A."/>
            <person name="Moule S."/>
            <person name="Mungall K."/>
            <person name="Norbertczak H."/>
            <person name="Quail M.A."/>
            <person name="Rabbinowitsch E."/>
            <person name="Walker D."/>
            <person name="White B."/>
            <person name="Whitehead S."/>
            <person name="Small P.L."/>
            <person name="Brosch R."/>
            <person name="Ramakrishnan L."/>
            <person name="Fischbach M.A."/>
            <person name="Parkhill J."/>
            <person name="Cole S.T."/>
        </authorList>
    </citation>
    <scope>NUCLEOTIDE SEQUENCE [LARGE SCALE GENOMIC DNA]</scope>
    <source>
        <strain evidence="16">ATCC BAA-535 / M</strain>
    </source>
</reference>
<sequence length="468" mass="47718">MQAGLTRACQSFTAARERSDSGVHRTLLTMVALALLTAPPALAIDPPSIDPGAVPPDVTGPDQPTEQRVLCTSPTTLPDSSFHDPPWSNAYMGVGEAHKFATGAGVTVAVIDTGVDASPRVPAEPGGDFVDQAGDGLSDCDAHGTLTASIIGGRPAPTDGFVGVAPDVRLLSLRQTSEAFEPVGSQPNPNDPNATPAAGSIRSLARAVVHAANLGAGVINISEAACYKVSRPIDEISLGAAIDYAVNAKNAVVVVAAGNTGGDCSQNPMPDASTPNDPRGWNKVQTVVTPAWYAPLVLTVGGIGQNGVPSSFSMHGPWVGVAAPAENIIALGDHGEPVNALQGREGPVPIAGTSFAAAYVSGLAALVRQRFPELTPVQVMNRITATARHPGGGIDNLVGAGVVNAVAALTWDIPPGPASVPPSVRRLPPPRIEPGPDHRPITMVAVSVLGLTLVLGLGTLAARALRRR</sequence>
<dbReference type="SUPFAM" id="SSF52743">
    <property type="entry name" value="Subtilisin-like"/>
    <property type="match status" value="1"/>
</dbReference>
<evidence type="ECO:0000313" key="16">
    <source>
        <dbReference type="Proteomes" id="UP000001190"/>
    </source>
</evidence>
<accession>B2HNR1</accession>
<organism evidence="15 16">
    <name type="scientific">Mycobacterium marinum (strain ATCC BAA-535 / M)</name>
    <dbReference type="NCBI Taxonomy" id="216594"/>
    <lineage>
        <taxon>Bacteria</taxon>
        <taxon>Bacillati</taxon>
        <taxon>Actinomycetota</taxon>
        <taxon>Actinomycetes</taxon>
        <taxon>Mycobacteriales</taxon>
        <taxon>Mycobacteriaceae</taxon>
        <taxon>Mycobacterium</taxon>
        <taxon>Mycobacterium ulcerans group</taxon>
    </lineage>
</organism>
<proteinExistence type="inferred from homology"/>
<evidence type="ECO:0000256" key="10">
    <source>
        <dbReference type="ARBA" id="ARBA00023136"/>
    </source>
</evidence>
<keyword evidence="10 13" id="KW-0472">Membrane</keyword>
<evidence type="ECO:0000256" key="7">
    <source>
        <dbReference type="ARBA" id="ARBA00022801"/>
    </source>
</evidence>
<dbReference type="STRING" id="216594.MMAR_5459"/>
<dbReference type="EMBL" id="CP000854">
    <property type="protein sequence ID" value="ACC43866.1"/>
    <property type="molecule type" value="Genomic_DNA"/>
</dbReference>
<dbReference type="InterPro" id="IPR000209">
    <property type="entry name" value="Peptidase_S8/S53_dom"/>
</dbReference>
<feature type="transmembrane region" description="Helical" evidence="13">
    <location>
        <begin position="441"/>
        <end position="462"/>
    </location>
</feature>
<dbReference type="InterPro" id="IPR023834">
    <property type="entry name" value="T7SS_pept_S8A_mycosin"/>
</dbReference>
<dbReference type="CDD" id="cd00306">
    <property type="entry name" value="Peptidases_S8_S53"/>
    <property type="match status" value="1"/>
</dbReference>
<keyword evidence="4 11" id="KW-0645">Protease</keyword>
<keyword evidence="8 11" id="KW-0720">Serine protease</keyword>
<keyword evidence="9 13" id="KW-1133">Transmembrane helix</keyword>
<evidence type="ECO:0000256" key="12">
    <source>
        <dbReference type="SAM" id="MobiDB-lite"/>
    </source>
</evidence>
<comment type="similarity">
    <text evidence="2 11">Belongs to the peptidase S8 family.</text>
</comment>
<dbReference type="AlphaFoldDB" id="B2HNR1"/>
<dbReference type="InterPro" id="IPR036852">
    <property type="entry name" value="Peptidase_S8/S53_dom_sf"/>
</dbReference>
<keyword evidence="6" id="KW-0732">Signal</keyword>
<evidence type="ECO:0000313" key="15">
    <source>
        <dbReference type="EMBL" id="ACC43866.1"/>
    </source>
</evidence>
<protein>
    <submittedName>
        <fullName evidence="15">Membrane-anchored serine protease (Mycosin), MycP3_1</fullName>
    </submittedName>
</protein>
<dbReference type="NCBIfam" id="TIGR03921">
    <property type="entry name" value="T7SS_mycosin"/>
    <property type="match status" value="1"/>
</dbReference>
<dbReference type="Proteomes" id="UP000001190">
    <property type="component" value="Chromosome"/>
</dbReference>
<evidence type="ECO:0000256" key="1">
    <source>
        <dbReference type="ARBA" id="ARBA00004162"/>
    </source>
</evidence>
<dbReference type="InterPro" id="IPR015500">
    <property type="entry name" value="Peptidase_S8_subtilisin-rel"/>
</dbReference>
<evidence type="ECO:0000259" key="14">
    <source>
        <dbReference type="Pfam" id="PF00082"/>
    </source>
</evidence>
<dbReference type="eggNOG" id="COG1404">
    <property type="taxonomic scope" value="Bacteria"/>
</dbReference>
<dbReference type="PANTHER" id="PTHR42884:SF14">
    <property type="entry name" value="NEUROENDOCRINE CONVERTASE 1"/>
    <property type="match status" value="1"/>
</dbReference>
<keyword evidence="3" id="KW-1003">Cell membrane</keyword>
<evidence type="ECO:0000256" key="9">
    <source>
        <dbReference type="ARBA" id="ARBA00022989"/>
    </source>
</evidence>
<dbReference type="Pfam" id="PF00082">
    <property type="entry name" value="Peptidase_S8"/>
    <property type="match status" value="1"/>
</dbReference>
<evidence type="ECO:0000256" key="4">
    <source>
        <dbReference type="ARBA" id="ARBA00022670"/>
    </source>
</evidence>
<evidence type="ECO:0000256" key="2">
    <source>
        <dbReference type="ARBA" id="ARBA00011073"/>
    </source>
</evidence>
<comment type="subcellular location">
    <subcellularLocation>
        <location evidence="1">Cell membrane</location>
        <topology evidence="1">Single-pass membrane protein</topology>
    </subcellularLocation>
</comment>
<feature type="active site" description="Charge relay system" evidence="11">
    <location>
        <position position="112"/>
    </location>
</feature>
<dbReference type="GO" id="GO:0004252">
    <property type="term" value="F:serine-type endopeptidase activity"/>
    <property type="evidence" value="ECO:0007669"/>
    <property type="project" value="UniProtKB-UniRule"/>
</dbReference>
<evidence type="ECO:0000256" key="6">
    <source>
        <dbReference type="ARBA" id="ARBA00022729"/>
    </source>
</evidence>
<dbReference type="KEGG" id="mmi:MMAR_5459"/>
<dbReference type="GO" id="GO:0016485">
    <property type="term" value="P:protein processing"/>
    <property type="evidence" value="ECO:0007669"/>
    <property type="project" value="TreeGrafter"/>
</dbReference>
<feature type="region of interest" description="Disordered" evidence="12">
    <location>
        <begin position="46"/>
        <end position="65"/>
    </location>
</feature>
<dbReference type="HOGENOM" id="CLU_011263_13_1_11"/>
<keyword evidence="7 11" id="KW-0378">Hydrolase</keyword>
<feature type="active site" description="Charge relay system" evidence="11">
    <location>
        <position position="354"/>
    </location>
</feature>
<evidence type="ECO:0000256" key="3">
    <source>
        <dbReference type="ARBA" id="ARBA00022475"/>
    </source>
</evidence>
<dbReference type="MEROPS" id="S08.131"/>
<dbReference type="GO" id="GO:0005886">
    <property type="term" value="C:plasma membrane"/>
    <property type="evidence" value="ECO:0007669"/>
    <property type="project" value="UniProtKB-SubCell"/>
</dbReference>
<dbReference type="PRINTS" id="PR00723">
    <property type="entry name" value="SUBTILISIN"/>
</dbReference>
<feature type="active site" description="Charge relay system" evidence="11">
    <location>
        <position position="143"/>
    </location>
</feature>
<dbReference type="FunFam" id="3.40.50.200:FF:000018">
    <property type="entry name" value="Type VII secretion-associated serine protease mycosin"/>
    <property type="match status" value="1"/>
</dbReference>
<evidence type="ECO:0000256" key="5">
    <source>
        <dbReference type="ARBA" id="ARBA00022692"/>
    </source>
</evidence>
<name>B2HNR1_MYCMM</name>
<keyword evidence="16" id="KW-1185">Reference proteome</keyword>
<dbReference type="PROSITE" id="PS51892">
    <property type="entry name" value="SUBTILASE"/>
    <property type="match status" value="1"/>
</dbReference>